<dbReference type="InterPro" id="IPR027417">
    <property type="entry name" value="P-loop_NTPase"/>
</dbReference>
<dbReference type="GO" id="GO:0009360">
    <property type="term" value="C:DNA polymerase III complex"/>
    <property type="evidence" value="ECO:0007669"/>
    <property type="project" value="InterPro"/>
</dbReference>
<evidence type="ECO:0000256" key="8">
    <source>
        <dbReference type="SAM" id="MobiDB-lite"/>
    </source>
</evidence>
<evidence type="ECO:0000256" key="4">
    <source>
        <dbReference type="ARBA" id="ARBA00022695"/>
    </source>
</evidence>
<keyword evidence="3 10" id="KW-0808">Transferase</keyword>
<dbReference type="GO" id="GO:0003887">
    <property type="term" value="F:DNA-directed DNA polymerase activity"/>
    <property type="evidence" value="ECO:0007669"/>
    <property type="project" value="UniProtKB-KW"/>
</dbReference>
<sequence length="383" mass="41660">MSASPVSSPFGIFPWLASVWQQTINGADSLHHGLLLTGIDGIGKREFAISLSRRLLCADPAVEGACGRCQNCFLFDAGTHPDLHILATEAETASERNSSLAVYSDRYQDITARQKRANPARVIPVDQVRLLIERFYQSAHISSHKVAIIVPADRMNANAANALLKLLEEPPENSHFILVSTYPGLLPATIRSRCIAIALTAPDLNQGAIWLQSRGVESPSQLMQEHPGEGPVDLFIRWRCGDLELQRDHLKQLVGLLAGKVDPVALAANLCKSDVTMVLVLLQRFCVSLAKWQGANVAPPWISLTGLVKQHISAPALQALYERTGQYRRMARDQLNAQLALEELLLGLVALATSGHRDPAPPRSAAGKPLSGSARGRIVRATR</sequence>
<name>S4W9Y5_9BACT</name>
<dbReference type="InterPro" id="IPR015199">
    <property type="entry name" value="DNA_pol_III_delta_C"/>
</dbReference>
<evidence type="ECO:0000256" key="5">
    <source>
        <dbReference type="ARBA" id="ARBA00022705"/>
    </source>
</evidence>
<evidence type="ECO:0000256" key="7">
    <source>
        <dbReference type="ARBA" id="ARBA00049244"/>
    </source>
</evidence>
<reference evidence="10" key="1">
    <citation type="submission" date="2013-03" db="EMBL/GenBank/DDBJ databases">
        <authorList>
            <person name="Ballestriero F."/>
        </authorList>
    </citation>
    <scope>NUCLEOTIDE SEQUENCE</scope>
</reference>
<proteinExistence type="predicted"/>
<dbReference type="InterPro" id="IPR050238">
    <property type="entry name" value="DNA_Rep/Repair_Clamp_Loader"/>
</dbReference>
<keyword evidence="4 10" id="KW-0548">Nucleotidyltransferase</keyword>
<comment type="catalytic activity">
    <reaction evidence="7">
        <text>DNA(n) + a 2'-deoxyribonucleoside 5'-triphosphate = DNA(n+1) + diphosphate</text>
        <dbReference type="Rhea" id="RHEA:22508"/>
        <dbReference type="Rhea" id="RHEA-COMP:17339"/>
        <dbReference type="Rhea" id="RHEA-COMP:17340"/>
        <dbReference type="ChEBI" id="CHEBI:33019"/>
        <dbReference type="ChEBI" id="CHEBI:61560"/>
        <dbReference type="ChEBI" id="CHEBI:173112"/>
        <dbReference type="EC" id="2.7.7.7"/>
    </reaction>
</comment>
<feature type="region of interest" description="Disordered" evidence="8">
    <location>
        <begin position="355"/>
        <end position="383"/>
    </location>
</feature>
<dbReference type="Gene3D" id="3.40.50.300">
    <property type="entry name" value="P-loop containing nucleotide triphosphate hydrolases"/>
    <property type="match status" value="1"/>
</dbReference>
<evidence type="ECO:0000256" key="2">
    <source>
        <dbReference type="ARBA" id="ARBA00014363"/>
    </source>
</evidence>
<dbReference type="SUPFAM" id="SSF52540">
    <property type="entry name" value="P-loop containing nucleoside triphosphate hydrolases"/>
    <property type="match status" value="1"/>
</dbReference>
<dbReference type="AlphaFoldDB" id="S4W9Y5"/>
<organism evidence="10">
    <name type="scientific">uncultured bacterium B19D1_C12D4_E9D6</name>
    <dbReference type="NCBI Taxonomy" id="1329637"/>
    <lineage>
        <taxon>Bacteria</taxon>
        <taxon>environmental samples</taxon>
    </lineage>
</organism>
<evidence type="ECO:0000256" key="3">
    <source>
        <dbReference type="ARBA" id="ARBA00022679"/>
    </source>
</evidence>
<evidence type="ECO:0000256" key="1">
    <source>
        <dbReference type="ARBA" id="ARBA00012417"/>
    </source>
</evidence>
<feature type="domain" description="DNA polymerase III delta subunit C-terminal" evidence="9">
    <location>
        <begin position="246"/>
        <end position="347"/>
    </location>
</feature>
<evidence type="ECO:0000256" key="6">
    <source>
        <dbReference type="ARBA" id="ARBA00022932"/>
    </source>
</evidence>
<protein>
    <recommendedName>
        <fullName evidence="2">DNA polymerase III subunit delta'</fullName>
        <ecNumber evidence="1">2.7.7.7</ecNumber>
    </recommendedName>
</protein>
<keyword evidence="6" id="KW-0239">DNA-directed DNA polymerase</keyword>
<evidence type="ECO:0000259" key="9">
    <source>
        <dbReference type="Pfam" id="PF09115"/>
    </source>
</evidence>
<dbReference type="PANTHER" id="PTHR11669:SF8">
    <property type="entry name" value="DNA POLYMERASE III SUBUNIT DELTA"/>
    <property type="match status" value="1"/>
</dbReference>
<dbReference type="EC" id="2.7.7.7" evidence="1"/>
<keyword evidence="5" id="KW-0235">DNA replication</keyword>
<dbReference type="GO" id="GO:0003677">
    <property type="term" value="F:DNA binding"/>
    <property type="evidence" value="ECO:0007669"/>
    <property type="project" value="InterPro"/>
</dbReference>
<dbReference type="GO" id="GO:0006261">
    <property type="term" value="P:DNA-templated DNA replication"/>
    <property type="evidence" value="ECO:0007669"/>
    <property type="project" value="TreeGrafter"/>
</dbReference>
<accession>S4W9Y5</accession>
<dbReference type="PANTHER" id="PTHR11669">
    <property type="entry name" value="REPLICATION FACTOR C / DNA POLYMERASE III GAMMA-TAU SUBUNIT"/>
    <property type="match status" value="1"/>
</dbReference>
<dbReference type="EMBL" id="KC810034">
    <property type="protein sequence ID" value="AGO87493.1"/>
    <property type="molecule type" value="Genomic_DNA"/>
</dbReference>
<dbReference type="Pfam" id="PF13177">
    <property type="entry name" value="DNA_pol3_delta2"/>
    <property type="match status" value="1"/>
</dbReference>
<evidence type="ECO:0000313" key="10">
    <source>
        <dbReference type="EMBL" id="AGO87493.1"/>
    </source>
</evidence>
<dbReference type="Pfam" id="PF09115">
    <property type="entry name" value="DNApol3-delta_C"/>
    <property type="match status" value="1"/>
</dbReference>